<gene>
    <name evidence="1" type="ORF">AVR91_0220730</name>
</gene>
<comment type="caution">
    <text evidence="1">The sequence shown here is derived from an EMBL/GenBank/DDBJ whole genome shotgun (WGS) entry which is preliminary data.</text>
</comment>
<reference evidence="1 2" key="1">
    <citation type="submission" date="2016-12" db="EMBL/GenBank/DDBJ databases">
        <title>Amycolatopsis keratiniphila subsp. keratiniphila genome sequencing and assembly.</title>
        <authorList>
            <person name="Mayilraj S."/>
            <person name="Kaur N."/>
        </authorList>
    </citation>
    <scope>NUCLEOTIDE SEQUENCE [LARGE SCALE GENOMIC DNA]</scope>
    <source>
        <strain evidence="1 2">DSM 44409</strain>
    </source>
</reference>
<name>A0A1W2LT98_9PSEU</name>
<organism evidence="1 2">
    <name type="scientific">Amycolatopsis keratiniphila subsp. keratiniphila</name>
    <dbReference type="NCBI Taxonomy" id="227715"/>
    <lineage>
        <taxon>Bacteria</taxon>
        <taxon>Bacillati</taxon>
        <taxon>Actinomycetota</taxon>
        <taxon>Actinomycetes</taxon>
        <taxon>Pseudonocardiales</taxon>
        <taxon>Pseudonocardiaceae</taxon>
        <taxon>Amycolatopsis</taxon>
        <taxon>Amycolatopsis japonica group</taxon>
    </lineage>
</organism>
<dbReference type="Proteomes" id="UP000076660">
    <property type="component" value="Unassembled WGS sequence"/>
</dbReference>
<accession>A0A1W2LT98</accession>
<sequence>MPSRRLLLRVVDFIAGEVADDKLSEELRHFTEGEYGYFSLSAYTSKQASKQAEEIMAVIRESLLPAVAEWYPGDDEVHDFVAELVDLVKQVQALEPIGQNDR</sequence>
<proteinExistence type="predicted"/>
<evidence type="ECO:0000313" key="2">
    <source>
        <dbReference type="Proteomes" id="UP000076660"/>
    </source>
</evidence>
<evidence type="ECO:0000313" key="1">
    <source>
        <dbReference type="EMBL" id="ONF67873.1"/>
    </source>
</evidence>
<protein>
    <submittedName>
        <fullName evidence="1">Uncharacterized protein</fullName>
    </submittedName>
</protein>
<dbReference type="EMBL" id="LQMT02000020">
    <property type="protein sequence ID" value="ONF67873.1"/>
    <property type="molecule type" value="Genomic_DNA"/>
</dbReference>
<dbReference type="AlphaFoldDB" id="A0A1W2LT98"/>